<evidence type="ECO:0000256" key="2">
    <source>
        <dbReference type="ARBA" id="ARBA00023125"/>
    </source>
</evidence>
<proteinExistence type="predicted"/>
<sequence length="206" mass="23420">MSDDTQQGESQRLKSFRNFMTFKLHMLGGHSERFSERYYRDLFGLSLTECRIIGITGSLDLVTFKNVCAMAHLEKSYASRIMNRLVESDLIKKQENPQDQRSVLVSLTEKGRALHSELHAASAALNVSMMSVLSPEQKETFVTCLTLLHDHLNEMEADGDGAEAVWRKHKEKPAARSRSGRSEEVAIDLQTARQLHDMLGKIIRER</sequence>
<comment type="caution">
    <text evidence="5">The sequence shown here is derived from an EMBL/GenBank/DDBJ whole genome shotgun (WGS) entry which is preliminary data.</text>
</comment>
<dbReference type="InterPro" id="IPR000835">
    <property type="entry name" value="HTH_MarR-typ"/>
</dbReference>
<dbReference type="Proteomes" id="UP000438476">
    <property type="component" value="Unassembled WGS sequence"/>
</dbReference>
<evidence type="ECO:0000256" key="1">
    <source>
        <dbReference type="ARBA" id="ARBA00023015"/>
    </source>
</evidence>
<dbReference type="PANTHER" id="PTHR42756:SF1">
    <property type="entry name" value="TRANSCRIPTIONAL REPRESSOR OF EMRAB OPERON"/>
    <property type="match status" value="1"/>
</dbReference>
<protein>
    <submittedName>
        <fullName evidence="5">MarR family transcriptional regulator</fullName>
    </submittedName>
</protein>
<evidence type="ECO:0000256" key="3">
    <source>
        <dbReference type="ARBA" id="ARBA00023163"/>
    </source>
</evidence>
<keyword evidence="2" id="KW-0238">DNA-binding</keyword>
<dbReference type="PRINTS" id="PR00598">
    <property type="entry name" value="HTHMARR"/>
</dbReference>
<dbReference type="PANTHER" id="PTHR42756">
    <property type="entry name" value="TRANSCRIPTIONAL REGULATOR, MARR"/>
    <property type="match status" value="1"/>
</dbReference>
<dbReference type="Gene3D" id="1.10.10.10">
    <property type="entry name" value="Winged helix-like DNA-binding domain superfamily/Winged helix DNA-binding domain"/>
    <property type="match status" value="1"/>
</dbReference>
<accession>A0A6I4TAE6</accession>
<evidence type="ECO:0000313" key="6">
    <source>
        <dbReference type="Proteomes" id="UP000438476"/>
    </source>
</evidence>
<organism evidence="5 6">
    <name type="scientific">Altericroceibacterium endophyticum</name>
    <dbReference type="NCBI Taxonomy" id="1808508"/>
    <lineage>
        <taxon>Bacteria</taxon>
        <taxon>Pseudomonadati</taxon>
        <taxon>Pseudomonadota</taxon>
        <taxon>Alphaproteobacteria</taxon>
        <taxon>Sphingomonadales</taxon>
        <taxon>Erythrobacteraceae</taxon>
        <taxon>Altericroceibacterium</taxon>
    </lineage>
</organism>
<evidence type="ECO:0000313" key="5">
    <source>
        <dbReference type="EMBL" id="MXO66840.1"/>
    </source>
</evidence>
<evidence type="ECO:0000259" key="4">
    <source>
        <dbReference type="PROSITE" id="PS50995"/>
    </source>
</evidence>
<dbReference type="RefSeq" id="WP_160737278.1">
    <property type="nucleotide sequence ID" value="NZ_WTYT01000006.1"/>
</dbReference>
<dbReference type="GO" id="GO:0003677">
    <property type="term" value="F:DNA binding"/>
    <property type="evidence" value="ECO:0007669"/>
    <property type="project" value="UniProtKB-KW"/>
</dbReference>
<dbReference type="EMBL" id="WTYT01000006">
    <property type="protein sequence ID" value="MXO66840.1"/>
    <property type="molecule type" value="Genomic_DNA"/>
</dbReference>
<dbReference type="PROSITE" id="PS50995">
    <property type="entry name" value="HTH_MARR_2"/>
    <property type="match status" value="1"/>
</dbReference>
<gene>
    <name evidence="5" type="ORF">GRI91_13830</name>
</gene>
<dbReference type="SMART" id="SM00347">
    <property type="entry name" value="HTH_MARR"/>
    <property type="match status" value="1"/>
</dbReference>
<name>A0A6I4TAE6_9SPHN</name>
<dbReference type="AlphaFoldDB" id="A0A6I4TAE6"/>
<dbReference type="SUPFAM" id="SSF46785">
    <property type="entry name" value="Winged helix' DNA-binding domain"/>
    <property type="match status" value="1"/>
</dbReference>
<feature type="domain" description="HTH marR-type" evidence="4">
    <location>
        <begin position="1"/>
        <end position="150"/>
    </location>
</feature>
<dbReference type="Pfam" id="PF13463">
    <property type="entry name" value="HTH_27"/>
    <property type="match status" value="1"/>
</dbReference>
<dbReference type="GO" id="GO:0003700">
    <property type="term" value="F:DNA-binding transcription factor activity"/>
    <property type="evidence" value="ECO:0007669"/>
    <property type="project" value="InterPro"/>
</dbReference>
<dbReference type="InterPro" id="IPR036388">
    <property type="entry name" value="WH-like_DNA-bd_sf"/>
</dbReference>
<keyword evidence="3" id="KW-0804">Transcription</keyword>
<keyword evidence="6" id="KW-1185">Reference proteome</keyword>
<dbReference type="InterPro" id="IPR036390">
    <property type="entry name" value="WH_DNA-bd_sf"/>
</dbReference>
<keyword evidence="1" id="KW-0805">Transcription regulation</keyword>
<reference evidence="5 6" key="1">
    <citation type="submission" date="2019-12" db="EMBL/GenBank/DDBJ databases">
        <title>Genomic-based taxomic classification of the family Erythrobacteraceae.</title>
        <authorList>
            <person name="Xu L."/>
        </authorList>
    </citation>
    <scope>NUCLEOTIDE SEQUENCE [LARGE SCALE GENOMIC DNA]</scope>
    <source>
        <strain evidence="5 6">LMG 29518</strain>
    </source>
</reference>
<dbReference type="OrthoDB" id="7723661at2"/>